<gene>
    <name evidence="1" type="ORF">PVL29_006364</name>
</gene>
<dbReference type="AlphaFoldDB" id="A0AA39A6Z5"/>
<keyword evidence="2" id="KW-1185">Reference proteome</keyword>
<accession>A0AA39A6Z5</accession>
<reference evidence="1 2" key="1">
    <citation type="journal article" date="2023" name="BMC Biotechnol.">
        <title>Vitis rotundifolia cv Carlos genome sequencing.</title>
        <authorList>
            <person name="Huff M."/>
            <person name="Hulse-Kemp A."/>
            <person name="Scheffler B."/>
            <person name="Youngblood R."/>
            <person name="Simpson S."/>
            <person name="Babiker E."/>
            <person name="Staton M."/>
        </authorList>
    </citation>
    <scope>NUCLEOTIDE SEQUENCE [LARGE SCALE GENOMIC DNA]</scope>
    <source>
        <tissue evidence="1">Leaf</tissue>
    </source>
</reference>
<dbReference type="Proteomes" id="UP001168098">
    <property type="component" value="Unassembled WGS sequence"/>
</dbReference>
<dbReference type="EMBL" id="JARBHA010000005">
    <property type="protein sequence ID" value="KAJ9700994.1"/>
    <property type="molecule type" value="Genomic_DNA"/>
</dbReference>
<organism evidence="1 2">
    <name type="scientific">Vitis rotundifolia</name>
    <name type="common">Muscadine grape</name>
    <dbReference type="NCBI Taxonomy" id="103349"/>
    <lineage>
        <taxon>Eukaryota</taxon>
        <taxon>Viridiplantae</taxon>
        <taxon>Streptophyta</taxon>
        <taxon>Embryophyta</taxon>
        <taxon>Tracheophyta</taxon>
        <taxon>Spermatophyta</taxon>
        <taxon>Magnoliopsida</taxon>
        <taxon>eudicotyledons</taxon>
        <taxon>Gunneridae</taxon>
        <taxon>Pentapetalae</taxon>
        <taxon>rosids</taxon>
        <taxon>Vitales</taxon>
        <taxon>Vitaceae</taxon>
        <taxon>Viteae</taxon>
        <taxon>Vitis</taxon>
    </lineage>
</organism>
<protein>
    <submittedName>
        <fullName evidence="1">Uncharacterized protein</fullName>
    </submittedName>
</protein>
<sequence length="60" mass="6614">MDMELVAAMWLVKIIYDWTLTAMGILDAPTPVVLWPMEITDDSSPTGMGMLDSLMEVVAP</sequence>
<evidence type="ECO:0000313" key="1">
    <source>
        <dbReference type="EMBL" id="KAJ9700994.1"/>
    </source>
</evidence>
<name>A0AA39A6Z5_VITRO</name>
<comment type="caution">
    <text evidence="1">The sequence shown here is derived from an EMBL/GenBank/DDBJ whole genome shotgun (WGS) entry which is preliminary data.</text>
</comment>
<evidence type="ECO:0000313" key="2">
    <source>
        <dbReference type="Proteomes" id="UP001168098"/>
    </source>
</evidence>
<proteinExistence type="predicted"/>